<dbReference type="Proteomes" id="UP000005408">
    <property type="component" value="Unassembled WGS sequence"/>
</dbReference>
<dbReference type="InterPro" id="IPR013762">
    <property type="entry name" value="Integrase-like_cat_sf"/>
</dbReference>
<reference evidence="6" key="1">
    <citation type="submission" date="2022-08" db="UniProtKB">
        <authorList>
            <consortium name="EnsemblMetazoa"/>
        </authorList>
    </citation>
    <scope>IDENTIFICATION</scope>
    <source>
        <strain evidence="6">05x7-T-G4-1.051#20</strain>
    </source>
</reference>
<dbReference type="InterPro" id="IPR010998">
    <property type="entry name" value="Integrase_recombinase_N"/>
</dbReference>
<evidence type="ECO:0000259" key="4">
    <source>
        <dbReference type="PROSITE" id="PS51898"/>
    </source>
</evidence>
<dbReference type="PROSITE" id="PS51900">
    <property type="entry name" value="CB"/>
    <property type="match status" value="1"/>
</dbReference>
<evidence type="ECO:0000256" key="1">
    <source>
        <dbReference type="ARBA" id="ARBA00023125"/>
    </source>
</evidence>
<keyword evidence="2" id="KW-0233">DNA recombination</keyword>
<protein>
    <recommendedName>
        <fullName evidence="8">Tyr recombinase domain-containing protein</fullName>
    </recommendedName>
</protein>
<name>A0A8W8JLE4_MAGGI</name>
<dbReference type="SUPFAM" id="SSF47823">
    <property type="entry name" value="lambda integrase-like, N-terminal domain"/>
    <property type="match status" value="1"/>
</dbReference>
<feature type="compositionally biased region" description="Polar residues" evidence="3">
    <location>
        <begin position="201"/>
        <end position="214"/>
    </location>
</feature>
<organism evidence="6 7">
    <name type="scientific">Magallana gigas</name>
    <name type="common">Pacific oyster</name>
    <name type="synonym">Crassostrea gigas</name>
    <dbReference type="NCBI Taxonomy" id="29159"/>
    <lineage>
        <taxon>Eukaryota</taxon>
        <taxon>Metazoa</taxon>
        <taxon>Spiralia</taxon>
        <taxon>Lophotrochozoa</taxon>
        <taxon>Mollusca</taxon>
        <taxon>Bivalvia</taxon>
        <taxon>Autobranchia</taxon>
        <taxon>Pteriomorphia</taxon>
        <taxon>Ostreida</taxon>
        <taxon>Ostreoidea</taxon>
        <taxon>Ostreidae</taxon>
        <taxon>Magallana</taxon>
    </lineage>
</organism>
<proteinExistence type="predicted"/>
<keyword evidence="7" id="KW-1185">Reference proteome</keyword>
<evidence type="ECO:0000259" key="5">
    <source>
        <dbReference type="PROSITE" id="PS51900"/>
    </source>
</evidence>
<feature type="domain" description="Tyr recombinase" evidence="4">
    <location>
        <begin position="332"/>
        <end position="540"/>
    </location>
</feature>
<dbReference type="PANTHER" id="PTHR35617:SF3">
    <property type="entry name" value="CORE-BINDING (CB) DOMAIN-CONTAINING PROTEIN"/>
    <property type="match status" value="1"/>
</dbReference>
<dbReference type="InterPro" id="IPR044068">
    <property type="entry name" value="CB"/>
</dbReference>
<accession>A0A8W8JLE4</accession>
<dbReference type="Pfam" id="PF00589">
    <property type="entry name" value="Phage_integrase"/>
    <property type="match status" value="1"/>
</dbReference>
<dbReference type="InterPro" id="IPR002104">
    <property type="entry name" value="Integrase_catalytic"/>
</dbReference>
<evidence type="ECO:0008006" key="8">
    <source>
        <dbReference type="Google" id="ProtNLM"/>
    </source>
</evidence>
<dbReference type="EnsemblMetazoa" id="G19323.1">
    <property type="protein sequence ID" value="G19323.1:cds"/>
    <property type="gene ID" value="G19323"/>
</dbReference>
<dbReference type="PANTHER" id="PTHR35617">
    <property type="entry name" value="PHAGE_INTEGRASE DOMAIN-CONTAINING PROTEIN"/>
    <property type="match status" value="1"/>
</dbReference>
<dbReference type="GO" id="GO:0003677">
    <property type="term" value="F:DNA binding"/>
    <property type="evidence" value="ECO:0007669"/>
    <property type="project" value="UniProtKB-KW"/>
</dbReference>
<evidence type="ECO:0000313" key="6">
    <source>
        <dbReference type="EnsemblMetazoa" id="G19323.1:cds"/>
    </source>
</evidence>
<dbReference type="Gene3D" id="1.10.150.130">
    <property type="match status" value="1"/>
</dbReference>
<dbReference type="InterPro" id="IPR011010">
    <property type="entry name" value="DNA_brk_join_enz"/>
</dbReference>
<dbReference type="SUPFAM" id="SSF56349">
    <property type="entry name" value="DNA breaking-rejoining enzymes"/>
    <property type="match status" value="1"/>
</dbReference>
<evidence type="ECO:0000256" key="3">
    <source>
        <dbReference type="SAM" id="MobiDB-lite"/>
    </source>
</evidence>
<evidence type="ECO:0000256" key="2">
    <source>
        <dbReference type="ARBA" id="ARBA00023172"/>
    </source>
</evidence>
<dbReference type="GO" id="GO:0015074">
    <property type="term" value="P:DNA integration"/>
    <property type="evidence" value="ECO:0007669"/>
    <property type="project" value="InterPro"/>
</dbReference>
<feature type="region of interest" description="Disordered" evidence="3">
    <location>
        <begin position="185"/>
        <end position="214"/>
    </location>
</feature>
<dbReference type="PROSITE" id="PS51898">
    <property type="entry name" value="TYR_RECOMBINASE"/>
    <property type="match status" value="1"/>
</dbReference>
<dbReference type="AlphaFoldDB" id="A0A8W8JLE4"/>
<keyword evidence="1" id="KW-0238">DNA-binding</keyword>
<sequence length="542" mass="61218">MPAKIKKKLSTNDNTPKNFQRGDKLVATAAGTLEWKTNSTVLKPGLDLDPLSIQKDHDYCRTYTRNTECSSRLGESSDDGYQQLDAEQGNIQTNKSDVGAIKNRSLCRQVEHTTGKLHELASRPIYNGNGCIPDTLEQQKRVCFPSILPNNKMFVQSSERKVRNCHNNSSMADSTILSTTSDLVNRQPNSFTSHEKPATVTKGSSASTSQQSNLKARGLEGFRRQKQAAGVSEQTSELLAAGWRQGTQTAYNSCWRQWDSWCQSKQIDPFQTSVEYVADFLAELYAKGYEYRTINSYRSAISAFHAGIEGNKIGKHDLICQLMTGIFNKNPPRPRYMQMWDVNKVLSYIIGMENNKDLSLKDISMKLCMLMALASASRSSEIHKFDIENMNITEDEIIFTLKSLTKSRRVGQSPISVKFTKYEEHPKLDIISCTMEYLEKTKIIRAEEKQLFVSFIKPHKAVKSCTIANWLKNLLALSGIDVSVFKPHSTRGASTSKANKYGLSIEQIINKGNWKSCKTFKKFYHCPIVDDDNKFQEIVLKL</sequence>
<dbReference type="Gene3D" id="1.10.443.10">
    <property type="entry name" value="Intergrase catalytic core"/>
    <property type="match status" value="1"/>
</dbReference>
<dbReference type="GO" id="GO:0006310">
    <property type="term" value="P:DNA recombination"/>
    <property type="evidence" value="ECO:0007669"/>
    <property type="project" value="UniProtKB-KW"/>
</dbReference>
<evidence type="ECO:0000313" key="7">
    <source>
        <dbReference type="Proteomes" id="UP000005408"/>
    </source>
</evidence>
<feature type="region of interest" description="Disordered" evidence="3">
    <location>
        <begin position="1"/>
        <end position="20"/>
    </location>
</feature>
<feature type="domain" description="Core-binding (CB)" evidence="5">
    <location>
        <begin position="226"/>
        <end position="309"/>
    </location>
</feature>